<keyword evidence="3" id="KW-0444">Lipid biosynthesis</keyword>
<dbReference type="GeneID" id="106012120"/>
<comment type="similarity">
    <text evidence="2">Belongs to the cytidylyltransferase family.</text>
</comment>
<dbReference type="Gene3D" id="3.40.50.620">
    <property type="entry name" value="HUPs"/>
    <property type="match status" value="1"/>
</dbReference>
<feature type="domain" description="Cytidyltransferase-like" evidence="12">
    <location>
        <begin position="10"/>
        <end position="135"/>
    </location>
</feature>
<evidence type="ECO:0000313" key="14">
    <source>
        <dbReference type="RefSeq" id="XP_012939440.1"/>
    </source>
</evidence>
<protein>
    <recommendedName>
        <fullName evidence="10">ethanolamine-phosphate cytidylyltransferase</fullName>
        <ecNumber evidence="10">2.7.7.14</ecNumber>
    </recommendedName>
    <alternativeName>
        <fullName evidence="11">CTP:phosphoethanolamine cytidylyltransferase</fullName>
    </alternativeName>
</protein>
<dbReference type="SUPFAM" id="SSF52374">
    <property type="entry name" value="Nucleotidylyl transferase"/>
    <property type="match status" value="1"/>
</dbReference>
<dbReference type="PANTHER" id="PTHR45780">
    <property type="entry name" value="ETHANOLAMINE-PHOSPHATE CYTIDYLYLTRANSFERASE"/>
    <property type="match status" value="1"/>
</dbReference>
<gene>
    <name evidence="14" type="primary">LOC106012120</name>
</gene>
<dbReference type="InterPro" id="IPR014729">
    <property type="entry name" value="Rossmann-like_a/b/a_fold"/>
</dbReference>
<keyword evidence="6" id="KW-0443">Lipid metabolism</keyword>
<comment type="pathway">
    <text evidence="1">Lipid metabolism.</text>
</comment>
<evidence type="ECO:0000259" key="12">
    <source>
        <dbReference type="Pfam" id="PF01467"/>
    </source>
</evidence>
<name>A0ABM1A2E1_APLCA</name>
<keyword evidence="13" id="KW-1185">Reference proteome</keyword>
<dbReference type="NCBIfam" id="TIGR00125">
    <property type="entry name" value="cyt_tran_rel"/>
    <property type="match status" value="1"/>
</dbReference>
<dbReference type="InterPro" id="IPR004821">
    <property type="entry name" value="Cyt_trans-like"/>
</dbReference>
<dbReference type="Pfam" id="PF01467">
    <property type="entry name" value="CTP_transf_like"/>
    <property type="match status" value="1"/>
</dbReference>
<evidence type="ECO:0000256" key="4">
    <source>
        <dbReference type="ARBA" id="ARBA00022679"/>
    </source>
</evidence>
<evidence type="ECO:0000256" key="3">
    <source>
        <dbReference type="ARBA" id="ARBA00022516"/>
    </source>
</evidence>
<evidence type="ECO:0000313" key="13">
    <source>
        <dbReference type="Proteomes" id="UP000694888"/>
    </source>
</evidence>
<evidence type="ECO:0000256" key="9">
    <source>
        <dbReference type="ARBA" id="ARBA00024191"/>
    </source>
</evidence>
<accession>A0ABM1A2E1</accession>
<dbReference type="EC" id="2.7.7.14" evidence="10"/>
<keyword evidence="4" id="KW-0808">Transferase</keyword>
<evidence type="ECO:0000256" key="11">
    <source>
        <dbReference type="ARBA" id="ARBA00031473"/>
    </source>
</evidence>
<comment type="pathway">
    <text evidence="9">Phospholipid metabolism; phosphatidylethanolamine biosynthesis; phosphatidylethanolamine from ethanolamine: step 2/3.</text>
</comment>
<reference evidence="14" key="1">
    <citation type="submission" date="2025-08" db="UniProtKB">
        <authorList>
            <consortium name="RefSeq"/>
        </authorList>
    </citation>
    <scope>IDENTIFICATION</scope>
</reference>
<dbReference type="PANTHER" id="PTHR45780:SF2">
    <property type="entry name" value="ETHANOLAMINE-PHOSPHATE CYTIDYLYLTRANSFERASE"/>
    <property type="match status" value="1"/>
</dbReference>
<keyword evidence="7" id="KW-0594">Phospholipid biosynthesis</keyword>
<sequence>MDTKNVRVWMDGSFDLLHCGHANAIRQAREFGNELTVGLQPDTDIVVHKGPPVFTESERHRLLAAIKWVNQVVDHAPYGTSEFILDQHGCDFCVHGDDDTILMNPEDGLWRLFRINRLRFCERGIGISTTNIIQRILSRSRCPTPDLEAAPDQSIPLQVMTVSC</sequence>
<dbReference type="GO" id="GO:0016779">
    <property type="term" value="F:nucleotidyltransferase activity"/>
    <property type="evidence" value="ECO:0007669"/>
    <property type="project" value="UniProtKB-KW"/>
</dbReference>
<dbReference type="InterPro" id="IPR044608">
    <property type="entry name" value="Ect1/PCYT2"/>
</dbReference>
<evidence type="ECO:0000256" key="1">
    <source>
        <dbReference type="ARBA" id="ARBA00005189"/>
    </source>
</evidence>
<evidence type="ECO:0000256" key="6">
    <source>
        <dbReference type="ARBA" id="ARBA00023098"/>
    </source>
</evidence>
<evidence type="ECO:0000256" key="2">
    <source>
        <dbReference type="ARBA" id="ARBA00010101"/>
    </source>
</evidence>
<evidence type="ECO:0000256" key="5">
    <source>
        <dbReference type="ARBA" id="ARBA00022695"/>
    </source>
</evidence>
<evidence type="ECO:0000256" key="10">
    <source>
        <dbReference type="ARBA" id="ARBA00024221"/>
    </source>
</evidence>
<proteinExistence type="inferred from homology"/>
<keyword evidence="5 14" id="KW-0548">Nucleotidyltransferase</keyword>
<organism evidence="13 14">
    <name type="scientific">Aplysia californica</name>
    <name type="common">California sea hare</name>
    <dbReference type="NCBI Taxonomy" id="6500"/>
    <lineage>
        <taxon>Eukaryota</taxon>
        <taxon>Metazoa</taxon>
        <taxon>Spiralia</taxon>
        <taxon>Lophotrochozoa</taxon>
        <taxon>Mollusca</taxon>
        <taxon>Gastropoda</taxon>
        <taxon>Heterobranchia</taxon>
        <taxon>Euthyneura</taxon>
        <taxon>Tectipleura</taxon>
        <taxon>Aplysiida</taxon>
        <taxon>Aplysioidea</taxon>
        <taxon>Aplysiidae</taxon>
        <taxon>Aplysia</taxon>
    </lineage>
</organism>
<evidence type="ECO:0000256" key="8">
    <source>
        <dbReference type="ARBA" id="ARBA00023264"/>
    </source>
</evidence>
<dbReference type="Proteomes" id="UP000694888">
    <property type="component" value="Unplaced"/>
</dbReference>
<keyword evidence="8" id="KW-1208">Phospholipid metabolism</keyword>
<evidence type="ECO:0000256" key="7">
    <source>
        <dbReference type="ARBA" id="ARBA00023209"/>
    </source>
</evidence>
<dbReference type="RefSeq" id="XP_012939440.1">
    <property type="nucleotide sequence ID" value="XM_013083986.1"/>
</dbReference>